<dbReference type="Proteomes" id="UP000236732">
    <property type="component" value="Unassembled WGS sequence"/>
</dbReference>
<evidence type="ECO:0000313" key="9">
    <source>
        <dbReference type="Proteomes" id="UP000236732"/>
    </source>
</evidence>
<keyword evidence="9" id="KW-1185">Reference proteome</keyword>
<evidence type="ECO:0000313" key="7">
    <source>
        <dbReference type="EMBL" id="SEH03097.1"/>
    </source>
</evidence>
<feature type="non-terminal residue" evidence="8">
    <location>
        <position position="1"/>
    </location>
</feature>
<reference evidence="8 9" key="1">
    <citation type="submission" date="2016-10" db="EMBL/GenBank/DDBJ databases">
        <authorList>
            <person name="de Groot N.N."/>
        </authorList>
    </citation>
    <scope>NUCLEOTIDE SEQUENCE [LARGE SCALE GENOMIC DNA]</scope>
    <source>
        <strain evidence="8 9">CGMCC 4.7037</strain>
    </source>
</reference>
<dbReference type="InterPro" id="IPR002549">
    <property type="entry name" value="AI-2E-like"/>
</dbReference>
<proteinExistence type="inferred from homology"/>
<evidence type="ECO:0000256" key="4">
    <source>
        <dbReference type="ARBA" id="ARBA00022989"/>
    </source>
</evidence>
<organism evidence="8 9">
    <name type="scientific">Nonomuraea solani</name>
    <dbReference type="NCBI Taxonomy" id="1144553"/>
    <lineage>
        <taxon>Bacteria</taxon>
        <taxon>Bacillati</taxon>
        <taxon>Actinomycetota</taxon>
        <taxon>Actinomycetes</taxon>
        <taxon>Streptosporangiales</taxon>
        <taxon>Streptosporangiaceae</taxon>
        <taxon>Nonomuraea</taxon>
    </lineage>
</organism>
<evidence type="ECO:0008006" key="10">
    <source>
        <dbReference type="Google" id="ProtNLM"/>
    </source>
</evidence>
<dbReference type="GO" id="GO:0016020">
    <property type="term" value="C:membrane"/>
    <property type="evidence" value="ECO:0007669"/>
    <property type="project" value="UniProtKB-SubCell"/>
</dbReference>
<evidence type="ECO:0000256" key="5">
    <source>
        <dbReference type="ARBA" id="ARBA00023136"/>
    </source>
</evidence>
<comment type="subcellular location">
    <subcellularLocation>
        <location evidence="1">Membrane</location>
        <topology evidence="1">Multi-pass membrane protein</topology>
    </subcellularLocation>
</comment>
<keyword evidence="3 6" id="KW-0812">Transmembrane</keyword>
<dbReference type="Pfam" id="PF01594">
    <property type="entry name" value="AI-2E_transport"/>
    <property type="match status" value="1"/>
</dbReference>
<dbReference type="EMBL" id="FNVT01000033">
    <property type="protein sequence ID" value="SEH03097.1"/>
    <property type="molecule type" value="Genomic_DNA"/>
</dbReference>
<evidence type="ECO:0000256" key="2">
    <source>
        <dbReference type="ARBA" id="ARBA00009773"/>
    </source>
</evidence>
<evidence type="ECO:0000313" key="8">
    <source>
        <dbReference type="EMBL" id="SEH04088.1"/>
    </source>
</evidence>
<name>A0A1H6F1P8_9ACTN</name>
<dbReference type="OrthoDB" id="9784366at2"/>
<dbReference type="AlphaFoldDB" id="A0A1H6F1P8"/>
<keyword evidence="5 6" id="KW-0472">Membrane</keyword>
<feature type="transmembrane region" description="Helical" evidence="6">
    <location>
        <begin position="60"/>
        <end position="92"/>
    </location>
</feature>
<dbReference type="EMBL" id="FNVT01000057">
    <property type="protein sequence ID" value="SEH04088.1"/>
    <property type="molecule type" value="Genomic_DNA"/>
</dbReference>
<gene>
    <name evidence="7" type="ORF">SAMN05444920_1331</name>
    <name evidence="8" type="ORF">SAMN05444920_1578</name>
</gene>
<evidence type="ECO:0000256" key="3">
    <source>
        <dbReference type="ARBA" id="ARBA00022692"/>
    </source>
</evidence>
<sequence length="125" mass="12984">FLAGFIPIVGILFAGAVATLVTLGAKGPIYALIFIGILIVEQQLENHVLQPLIVGRVLHFHPLAIILVLAVGGILAGIAGAVVAVPITAILYRAIPELFKNDPIPLPAAPAPKPPAQTVPPEKEN</sequence>
<accession>A0A1H6F1P8</accession>
<keyword evidence="4 6" id="KW-1133">Transmembrane helix</keyword>
<comment type="similarity">
    <text evidence="2">Belongs to the autoinducer-2 exporter (AI-2E) (TC 2.A.86) family.</text>
</comment>
<protein>
    <recommendedName>
        <fullName evidence="10">AI-2E family transporter</fullName>
    </recommendedName>
</protein>
<feature type="transmembrane region" description="Helical" evidence="6">
    <location>
        <begin position="12"/>
        <end position="40"/>
    </location>
</feature>
<evidence type="ECO:0000256" key="6">
    <source>
        <dbReference type="SAM" id="Phobius"/>
    </source>
</evidence>
<evidence type="ECO:0000256" key="1">
    <source>
        <dbReference type="ARBA" id="ARBA00004141"/>
    </source>
</evidence>
<dbReference type="RefSeq" id="WP_146104198.1">
    <property type="nucleotide sequence ID" value="NZ_FNVT01000033.1"/>
</dbReference>